<dbReference type="OrthoDB" id="2430314at2759"/>
<reference evidence="3" key="2">
    <citation type="submission" date="2015-01" db="EMBL/GenBank/DDBJ databases">
        <title>Evolutionary Origins and Diversification of the Mycorrhizal Mutualists.</title>
        <authorList>
            <consortium name="DOE Joint Genome Institute"/>
            <consortium name="Mycorrhizal Genomics Consortium"/>
            <person name="Kohler A."/>
            <person name="Kuo A."/>
            <person name="Nagy L.G."/>
            <person name="Floudas D."/>
            <person name="Copeland A."/>
            <person name="Barry K.W."/>
            <person name="Cichocki N."/>
            <person name="Veneault-Fourrey C."/>
            <person name="LaButti K."/>
            <person name="Lindquist E.A."/>
            <person name="Lipzen A."/>
            <person name="Lundell T."/>
            <person name="Morin E."/>
            <person name="Murat C."/>
            <person name="Riley R."/>
            <person name="Ohm R."/>
            <person name="Sun H."/>
            <person name="Tunlid A."/>
            <person name="Henrissat B."/>
            <person name="Grigoriev I.V."/>
            <person name="Hibbett D.S."/>
            <person name="Martin F."/>
        </authorList>
    </citation>
    <scope>NUCLEOTIDE SEQUENCE [LARGE SCALE GENOMIC DNA]</scope>
    <source>
        <strain evidence="3">Ve08.2h10</strain>
    </source>
</reference>
<dbReference type="AlphaFoldDB" id="A0A0D0CZI3"/>
<dbReference type="InterPro" id="IPR010921">
    <property type="entry name" value="Trp_repressor/repl_initiator"/>
</dbReference>
<evidence type="ECO:0000313" key="2">
    <source>
        <dbReference type="EMBL" id="KIK81098.1"/>
    </source>
</evidence>
<dbReference type="SUPFAM" id="SSF48295">
    <property type="entry name" value="TrpR-like"/>
    <property type="match status" value="1"/>
</dbReference>
<dbReference type="InterPro" id="IPR058353">
    <property type="entry name" value="DUF8040"/>
</dbReference>
<dbReference type="GO" id="GO:0043565">
    <property type="term" value="F:sequence-specific DNA binding"/>
    <property type="evidence" value="ECO:0007669"/>
    <property type="project" value="InterPro"/>
</dbReference>
<dbReference type="HOGENOM" id="CLU_200854_1_0_1"/>
<evidence type="ECO:0000313" key="3">
    <source>
        <dbReference type="Proteomes" id="UP000054538"/>
    </source>
</evidence>
<keyword evidence="3" id="KW-1185">Reference proteome</keyword>
<reference evidence="2 3" key="1">
    <citation type="submission" date="2014-04" db="EMBL/GenBank/DDBJ databases">
        <authorList>
            <consortium name="DOE Joint Genome Institute"/>
            <person name="Kuo A."/>
            <person name="Kohler A."/>
            <person name="Jargeat P."/>
            <person name="Nagy L.G."/>
            <person name="Floudas D."/>
            <person name="Copeland A."/>
            <person name="Barry K.W."/>
            <person name="Cichocki N."/>
            <person name="Veneault-Fourrey C."/>
            <person name="LaButti K."/>
            <person name="Lindquist E.A."/>
            <person name="Lipzen A."/>
            <person name="Lundell T."/>
            <person name="Morin E."/>
            <person name="Murat C."/>
            <person name="Sun H."/>
            <person name="Tunlid A."/>
            <person name="Henrissat B."/>
            <person name="Grigoriev I.V."/>
            <person name="Hibbett D.S."/>
            <person name="Martin F."/>
            <person name="Nordberg H.P."/>
            <person name="Cantor M.N."/>
            <person name="Hua S.X."/>
        </authorList>
    </citation>
    <scope>NUCLEOTIDE SEQUENCE [LARGE SCALE GENOMIC DNA]</scope>
    <source>
        <strain evidence="2 3">Ve08.2h10</strain>
    </source>
</reference>
<dbReference type="EMBL" id="KN825867">
    <property type="protein sequence ID" value="KIK81098.1"/>
    <property type="molecule type" value="Genomic_DNA"/>
</dbReference>
<gene>
    <name evidence="2" type="ORF">PAXRUDRAFT_38803</name>
</gene>
<feature type="non-terminal residue" evidence="2">
    <location>
        <position position="51"/>
    </location>
</feature>
<organism evidence="2 3">
    <name type="scientific">Paxillus rubicundulus Ve08.2h10</name>
    <dbReference type="NCBI Taxonomy" id="930991"/>
    <lineage>
        <taxon>Eukaryota</taxon>
        <taxon>Fungi</taxon>
        <taxon>Dikarya</taxon>
        <taxon>Basidiomycota</taxon>
        <taxon>Agaricomycotina</taxon>
        <taxon>Agaricomycetes</taxon>
        <taxon>Agaricomycetidae</taxon>
        <taxon>Boletales</taxon>
        <taxon>Paxilineae</taxon>
        <taxon>Paxillaceae</taxon>
        <taxon>Paxillus</taxon>
    </lineage>
</organism>
<feature type="non-terminal residue" evidence="2">
    <location>
        <position position="1"/>
    </location>
</feature>
<dbReference type="Pfam" id="PF26138">
    <property type="entry name" value="DUF8040"/>
    <property type="match status" value="1"/>
</dbReference>
<evidence type="ECO:0000259" key="1">
    <source>
        <dbReference type="Pfam" id="PF26138"/>
    </source>
</evidence>
<accession>A0A0D0CZI3</accession>
<proteinExistence type="predicted"/>
<sequence length="51" mass="5822">NAKSVSLGEQVAIFLYMSMTGLTMRQVGECFQRSNDTISQYFHKMLDIFLA</sequence>
<dbReference type="InParanoid" id="A0A0D0CZI3"/>
<protein>
    <recommendedName>
        <fullName evidence="1">DUF8040 domain-containing protein</fullName>
    </recommendedName>
</protein>
<feature type="domain" description="DUF8040" evidence="1">
    <location>
        <begin position="2"/>
        <end position="49"/>
    </location>
</feature>
<name>A0A0D0CZI3_9AGAM</name>
<dbReference type="Proteomes" id="UP000054538">
    <property type="component" value="Unassembled WGS sequence"/>
</dbReference>